<protein>
    <recommendedName>
        <fullName evidence="7">GRAS family transcription factor</fullName>
    </recommendedName>
</protein>
<evidence type="ECO:0000313" key="5">
    <source>
        <dbReference type="EMBL" id="KAJ1256933.1"/>
    </source>
</evidence>
<name>A0A9W7XBG8_9POAL</name>
<organism evidence="5 6">
    <name type="scientific">Paspalum vaginatum</name>
    <name type="common">seashore paspalum</name>
    <dbReference type="NCBI Taxonomy" id="158149"/>
    <lineage>
        <taxon>Eukaryota</taxon>
        <taxon>Viridiplantae</taxon>
        <taxon>Streptophyta</taxon>
        <taxon>Embryophyta</taxon>
        <taxon>Tracheophyta</taxon>
        <taxon>Spermatophyta</taxon>
        <taxon>Magnoliopsida</taxon>
        <taxon>Liliopsida</taxon>
        <taxon>Poales</taxon>
        <taxon>Poaceae</taxon>
        <taxon>PACMAD clade</taxon>
        <taxon>Panicoideae</taxon>
        <taxon>Andropogonodae</taxon>
        <taxon>Paspaleae</taxon>
        <taxon>Paspalinae</taxon>
        <taxon>Paspalum</taxon>
    </lineage>
</organism>
<dbReference type="PANTHER" id="PTHR31636">
    <property type="entry name" value="OSJNBA0084A10.13 PROTEIN-RELATED"/>
    <property type="match status" value="1"/>
</dbReference>
<reference evidence="5 6" key="1">
    <citation type="submission" date="2022-10" db="EMBL/GenBank/DDBJ databases">
        <title>WGS assembly of Paspalum vaginatum 540-79.</title>
        <authorList>
            <person name="Sun G."/>
            <person name="Wase N."/>
            <person name="Shu S."/>
            <person name="Jenkins J."/>
            <person name="Zhou B."/>
            <person name="Torres-Rodriguez J."/>
            <person name="Chen C."/>
            <person name="Sandor L."/>
            <person name="Plott C."/>
            <person name="Yoshinga Y."/>
            <person name="Daum C."/>
            <person name="Qi P."/>
            <person name="Barry K."/>
            <person name="Lipzen A."/>
            <person name="Berry L."/>
            <person name="Pedersen C."/>
            <person name="Gottilla T."/>
            <person name="Foltz A."/>
            <person name="Yu H."/>
            <person name="O'Malley R."/>
            <person name="Zhang C."/>
            <person name="Devos K."/>
            <person name="Sigmon B."/>
            <person name="Yu B."/>
            <person name="Obata T."/>
            <person name="Schmutz J."/>
            <person name="Schnable J."/>
        </authorList>
    </citation>
    <scope>NUCLEOTIDE SEQUENCE [LARGE SCALE GENOMIC DNA]</scope>
    <source>
        <strain evidence="6">cv. 540-79</strain>
    </source>
</reference>
<dbReference type="Pfam" id="PF03514">
    <property type="entry name" value="GRAS"/>
    <property type="match status" value="1"/>
</dbReference>
<feature type="region of interest" description="Disordered" evidence="4">
    <location>
        <begin position="71"/>
        <end position="97"/>
    </location>
</feature>
<comment type="caution">
    <text evidence="3">Lacks conserved residue(s) required for the propagation of feature annotation.</text>
</comment>
<keyword evidence="6" id="KW-1185">Reference proteome</keyword>
<dbReference type="OrthoDB" id="634447at2759"/>
<evidence type="ECO:0000313" key="6">
    <source>
        <dbReference type="Proteomes" id="UP001164776"/>
    </source>
</evidence>
<feature type="region of interest" description="Leucine repeat I (LRI)" evidence="3">
    <location>
        <begin position="233"/>
        <end position="293"/>
    </location>
</feature>
<feature type="region of interest" description="SAW" evidence="3">
    <location>
        <begin position="536"/>
        <end position="611"/>
    </location>
</feature>
<evidence type="ECO:0000256" key="3">
    <source>
        <dbReference type="PROSITE-ProRule" id="PRU01191"/>
    </source>
</evidence>
<evidence type="ECO:0000256" key="1">
    <source>
        <dbReference type="ARBA" id="ARBA00023015"/>
    </source>
</evidence>
<dbReference type="InterPro" id="IPR005202">
    <property type="entry name" value="TF_GRAS"/>
</dbReference>
<accession>A0A9W7XBG8</accession>
<gene>
    <name evidence="5" type="ORF">BS78_K259500</name>
</gene>
<feature type="short sequence motif" description="VHIID" evidence="3">
    <location>
        <begin position="343"/>
        <end position="347"/>
    </location>
</feature>
<evidence type="ECO:0008006" key="7">
    <source>
        <dbReference type="Google" id="ProtNLM"/>
    </source>
</evidence>
<dbReference type="EMBL" id="MU629454">
    <property type="protein sequence ID" value="KAJ1256933.1"/>
    <property type="molecule type" value="Genomic_DNA"/>
</dbReference>
<evidence type="ECO:0000256" key="2">
    <source>
        <dbReference type="ARBA" id="ARBA00023163"/>
    </source>
</evidence>
<dbReference type="Proteomes" id="UP001164776">
    <property type="component" value="Unassembled WGS sequence"/>
</dbReference>
<feature type="region of interest" description="Disordered" evidence="4">
    <location>
        <begin position="1"/>
        <end position="33"/>
    </location>
</feature>
<proteinExistence type="inferred from homology"/>
<keyword evidence="2" id="KW-0804">Transcription</keyword>
<comment type="similarity">
    <text evidence="3">Belongs to the GRAS family.</text>
</comment>
<comment type="caution">
    <text evidence="5">The sequence shown here is derived from an EMBL/GenBank/DDBJ whole genome shotgun (WGS) entry which is preliminary data.</text>
</comment>
<dbReference type="PROSITE" id="PS50985">
    <property type="entry name" value="GRAS"/>
    <property type="match status" value="1"/>
</dbReference>
<feature type="compositionally biased region" description="Low complexity" evidence="4">
    <location>
        <begin position="72"/>
        <end position="87"/>
    </location>
</feature>
<sequence>MEQSPPSPPSPPVYLDLPQKPNGSSSEGWHHVPNDMMLPYISRMLLEDDIDSKLNDHPAILQVQQPFAQILSSPSSGTNTGNTEGANDLLQDDGGRDESTLNQLVLSSGTNMAQAFTKGMEEASMFLPPKGKNFQSNKQVSQVVRDSCNRTRVKKRYNEEDHIEEDVGRTSKAVMMTKEPEEENCANEMLDEIMSHAYDTCIRGIGNLRVVATDNEAEKKRSSRSKAAKDHVVDVRTLLISCAQAVASNNHMGARELLQQIKKHASATGDATQRLAQCFTKGLEARLMGSGRQLWQLIMADRPSVVEFLKVHNLYWAACCFNKVAVSFSTMTIMEAMVGKSRLHIVDYGMHFGFQWAGLLQWLASSREGGLPLPEVKITAIGRPKRNSCAAMQMEEIEFRLRKRANDFGLPSFKFHKIMKKWEDVSIQDLNTEADEVLVVSDLFNLSTLMDESGYFQDPSPRDAVLGNIKKMRPDVFIQSILNRSCGTSFLPRFREVLYYYMALFDMLDATMPRESKSRLVLEQVVFGRSALNAIACEGLDRVDRPEKYRQWQARNQRAGLRQLPLKPRIIGAVKDMVLNHHHKDFLICEDGQWLLQGWRGRILFAHSTWVAQDASSR</sequence>
<keyword evidence="1" id="KW-0805">Transcription regulation</keyword>
<evidence type="ECO:0000256" key="4">
    <source>
        <dbReference type="SAM" id="MobiDB-lite"/>
    </source>
</evidence>
<dbReference type="AlphaFoldDB" id="A0A9W7XBG8"/>
<feature type="compositionally biased region" description="Pro residues" evidence="4">
    <location>
        <begin position="1"/>
        <end position="12"/>
    </location>
</feature>